<keyword evidence="2" id="KW-1185">Reference proteome</keyword>
<dbReference type="SMART" id="SM01169">
    <property type="entry name" value="DUF1943"/>
    <property type="match status" value="1"/>
</dbReference>
<dbReference type="Pfam" id="PF09172">
    <property type="entry name" value="Vit_open_b-sht"/>
    <property type="match status" value="1"/>
</dbReference>
<dbReference type="PANTHER" id="PTHR23345:SF15">
    <property type="entry name" value="VITELLOGENIN 1-RELATED"/>
    <property type="match status" value="1"/>
</dbReference>
<dbReference type="SUPFAM" id="SSF56968">
    <property type="entry name" value="Lipovitellin-phosvitin complex, beta-sheet shell regions"/>
    <property type="match status" value="1"/>
</dbReference>
<dbReference type="InterPro" id="IPR050733">
    <property type="entry name" value="Vitellogenin/Apolipophorin"/>
</dbReference>
<dbReference type="InterPro" id="IPR015817">
    <property type="entry name" value="Vitellinogen_open_b-sht_sub1"/>
</dbReference>
<evidence type="ECO:0000313" key="3">
    <source>
        <dbReference type="RefSeq" id="XP_014680257.1"/>
    </source>
</evidence>
<dbReference type="GeneID" id="106820236"/>
<reference evidence="3" key="1">
    <citation type="submission" date="2025-08" db="UniProtKB">
        <authorList>
            <consortium name="RefSeq"/>
        </authorList>
    </citation>
    <scope>IDENTIFICATION</scope>
</reference>
<dbReference type="Proteomes" id="UP000695022">
    <property type="component" value="Unplaced"/>
</dbReference>
<dbReference type="Gene3D" id="2.20.50.20">
    <property type="entry name" value="Lipovitellin. Chain A, domain 3"/>
    <property type="match status" value="1"/>
</dbReference>
<evidence type="ECO:0000313" key="2">
    <source>
        <dbReference type="Proteomes" id="UP000695022"/>
    </source>
</evidence>
<dbReference type="InterPro" id="IPR015255">
    <property type="entry name" value="Vitellinogen_open_b-sht"/>
</dbReference>
<gene>
    <name evidence="3" type="primary">LOC106820236</name>
</gene>
<evidence type="ECO:0000259" key="1">
    <source>
        <dbReference type="SMART" id="SM01169"/>
    </source>
</evidence>
<sequence>MYRIGSLDSVIPRAINTKYSLNLKGRKIEILEAGIRLEGVQSLVDKIFGYRGSFDNRNAAEVDQLTRRMNIVNRESDEPSIYANLKVFGREITFVDLYGADIVRGIMNEGMVSLPNIERKLREGYDLTFTKIQPLVMARTIVPTHAGLPLQLHLCGVKVITNKGVVRGSFEPALYQTQRLNIPNSLTLTADIVPRVIVDIVGNMTVKLATFSAGAGITAQLAVEKPIRGSVNIDIATKQLTVDMEPVE</sequence>
<name>A0ABM1F736_PRICU</name>
<dbReference type="InterPro" id="IPR015819">
    <property type="entry name" value="Lipid_transp_b-sht_shell"/>
</dbReference>
<organism evidence="2 3">
    <name type="scientific">Priapulus caudatus</name>
    <name type="common">Priapulid worm</name>
    <dbReference type="NCBI Taxonomy" id="37621"/>
    <lineage>
        <taxon>Eukaryota</taxon>
        <taxon>Metazoa</taxon>
        <taxon>Ecdysozoa</taxon>
        <taxon>Scalidophora</taxon>
        <taxon>Priapulida</taxon>
        <taxon>Priapulimorpha</taxon>
        <taxon>Priapulimorphida</taxon>
        <taxon>Priapulidae</taxon>
        <taxon>Priapulus</taxon>
    </lineage>
</organism>
<feature type="domain" description="Vitellinogen open beta-sheet" evidence="1">
    <location>
        <begin position="1"/>
        <end position="247"/>
    </location>
</feature>
<dbReference type="RefSeq" id="XP_014680257.1">
    <property type="nucleotide sequence ID" value="XM_014824771.1"/>
</dbReference>
<protein>
    <submittedName>
        <fullName evidence="3">Vitellogenin-1-like</fullName>
    </submittedName>
</protein>
<feature type="non-terminal residue" evidence="3">
    <location>
        <position position="248"/>
    </location>
</feature>
<dbReference type="PANTHER" id="PTHR23345">
    <property type="entry name" value="VITELLOGENIN-RELATED"/>
    <property type="match status" value="1"/>
</dbReference>
<dbReference type="Gene3D" id="2.20.80.10">
    <property type="entry name" value="Lipovitellin-phosvitin complex, chain A, domain 4"/>
    <property type="match status" value="1"/>
</dbReference>
<proteinExistence type="predicted"/>
<accession>A0ABM1F736</accession>